<name>A0ACC0IBG8_9ERIC</name>
<keyword evidence="2" id="KW-1185">Reference proteome</keyword>
<protein>
    <submittedName>
        <fullName evidence="1">Protein PHLOEM PROTEIN 2-LIKE A10</fullName>
    </submittedName>
</protein>
<evidence type="ECO:0000313" key="2">
    <source>
        <dbReference type="Proteomes" id="UP001060215"/>
    </source>
</evidence>
<comment type="caution">
    <text evidence="1">The sequence shown here is derived from an EMBL/GenBank/DDBJ whole genome shotgun (WGS) entry which is preliminary data.</text>
</comment>
<evidence type="ECO:0000313" key="1">
    <source>
        <dbReference type="EMBL" id="KAI8022966.1"/>
    </source>
</evidence>
<sequence length="140" mass="15253">MLLQRDAFQRLCGIDLDFEKHFECGDGRGGLVAVSAPMRSFGTAVFMVAISTSPSGIREEFPEQVSPSTELKVKSMCNGIQNNGWVSDGMKRSLNVVHDEVVDRGLEVIRYVGVKSFVVVTMCLALYSHIMGGARALLPA</sequence>
<reference evidence="1 2" key="1">
    <citation type="journal article" date="2022" name="Plant J.">
        <title>Chromosome-level genome of Camellia lanceoleosa provides a valuable resource for understanding genome evolution and self-incompatibility.</title>
        <authorList>
            <person name="Gong W."/>
            <person name="Xiao S."/>
            <person name="Wang L."/>
            <person name="Liao Z."/>
            <person name="Chang Y."/>
            <person name="Mo W."/>
            <person name="Hu G."/>
            <person name="Li W."/>
            <person name="Zhao G."/>
            <person name="Zhu H."/>
            <person name="Hu X."/>
            <person name="Ji K."/>
            <person name="Xiang X."/>
            <person name="Song Q."/>
            <person name="Yuan D."/>
            <person name="Jin S."/>
            <person name="Zhang L."/>
        </authorList>
    </citation>
    <scope>NUCLEOTIDE SEQUENCE [LARGE SCALE GENOMIC DNA]</scope>
    <source>
        <strain evidence="1">SQ_2022a</strain>
    </source>
</reference>
<dbReference type="EMBL" id="CM045763">
    <property type="protein sequence ID" value="KAI8022966.1"/>
    <property type="molecule type" value="Genomic_DNA"/>
</dbReference>
<proteinExistence type="predicted"/>
<accession>A0ACC0IBG8</accession>
<organism evidence="1 2">
    <name type="scientific">Camellia lanceoleosa</name>
    <dbReference type="NCBI Taxonomy" id="1840588"/>
    <lineage>
        <taxon>Eukaryota</taxon>
        <taxon>Viridiplantae</taxon>
        <taxon>Streptophyta</taxon>
        <taxon>Embryophyta</taxon>
        <taxon>Tracheophyta</taxon>
        <taxon>Spermatophyta</taxon>
        <taxon>Magnoliopsida</taxon>
        <taxon>eudicotyledons</taxon>
        <taxon>Gunneridae</taxon>
        <taxon>Pentapetalae</taxon>
        <taxon>asterids</taxon>
        <taxon>Ericales</taxon>
        <taxon>Theaceae</taxon>
        <taxon>Camellia</taxon>
    </lineage>
</organism>
<dbReference type="Proteomes" id="UP001060215">
    <property type="component" value="Chromosome 6"/>
</dbReference>
<gene>
    <name evidence="1" type="ORF">LOK49_LG03G02398</name>
</gene>